<dbReference type="Proteomes" id="UP000538292">
    <property type="component" value="Unassembled WGS sequence"/>
</dbReference>
<evidence type="ECO:0000313" key="7">
    <source>
        <dbReference type="EMBL" id="MBA4601413.1"/>
    </source>
</evidence>
<comment type="caution">
    <text evidence="7">The sequence shown here is derived from an EMBL/GenBank/DDBJ whole genome shotgun (WGS) entry which is preliminary data.</text>
</comment>
<dbReference type="InterPro" id="IPR010652">
    <property type="entry name" value="DUF1232"/>
</dbReference>
<feature type="transmembrane region" description="Helical" evidence="5">
    <location>
        <begin position="68"/>
        <end position="88"/>
    </location>
</feature>
<gene>
    <name evidence="7" type="ORF">H2C83_03575</name>
</gene>
<dbReference type="GO" id="GO:0012505">
    <property type="term" value="C:endomembrane system"/>
    <property type="evidence" value="ECO:0007669"/>
    <property type="project" value="UniProtKB-SubCell"/>
</dbReference>
<keyword evidence="2 5" id="KW-0812">Transmembrane</keyword>
<comment type="subcellular location">
    <subcellularLocation>
        <location evidence="1">Endomembrane system</location>
        <topology evidence="1">Multi-pass membrane protein</topology>
    </subcellularLocation>
</comment>
<evidence type="ECO:0000313" key="8">
    <source>
        <dbReference type="Proteomes" id="UP000538292"/>
    </source>
</evidence>
<protein>
    <submittedName>
        <fullName evidence="7">DUF1232 domain-containing protein</fullName>
    </submittedName>
</protein>
<keyword evidence="8" id="KW-1185">Reference proteome</keyword>
<dbReference type="RefSeq" id="WP_181737853.1">
    <property type="nucleotide sequence ID" value="NZ_JACEOL010000009.1"/>
</dbReference>
<proteinExistence type="predicted"/>
<dbReference type="EMBL" id="JACEOL010000009">
    <property type="protein sequence ID" value="MBA4601413.1"/>
    <property type="molecule type" value="Genomic_DNA"/>
</dbReference>
<feature type="domain" description="DUF1232" evidence="6">
    <location>
        <begin position="67"/>
        <end position="102"/>
    </location>
</feature>
<evidence type="ECO:0000256" key="2">
    <source>
        <dbReference type="ARBA" id="ARBA00022692"/>
    </source>
</evidence>
<keyword evidence="4 5" id="KW-0472">Membrane</keyword>
<evidence type="ECO:0000259" key="6">
    <source>
        <dbReference type="Pfam" id="PF06803"/>
    </source>
</evidence>
<dbReference type="Pfam" id="PF06803">
    <property type="entry name" value="DUF1232"/>
    <property type="match status" value="1"/>
</dbReference>
<reference evidence="7 8" key="1">
    <citation type="submission" date="2020-07" db="EMBL/GenBank/DDBJ databases">
        <title>Thermoactinomyces phylogeny.</title>
        <authorList>
            <person name="Dunlap C."/>
        </authorList>
    </citation>
    <scope>NUCLEOTIDE SEQUENCE [LARGE SCALE GENOMIC DNA]</scope>
    <source>
        <strain evidence="7 8">AMNI-1</strain>
    </source>
</reference>
<sequence>MKQSDHRKMVAMLSDLKERALTREGEKTIIDQFNDKIARVGGIQAVIHKLKVMYNYFRDPRVSKMKKGLAGAALLYFILPTDIIFDWVPLMGYVDDMTAVLFVWRLLSKELDQFERDCEQTR</sequence>
<dbReference type="AlphaFoldDB" id="A0A7W1XQI0"/>
<evidence type="ECO:0000256" key="1">
    <source>
        <dbReference type="ARBA" id="ARBA00004127"/>
    </source>
</evidence>
<organism evidence="7 8">
    <name type="scientific">Thermoactinomyces mirandus</name>
    <dbReference type="NCBI Taxonomy" id="2756294"/>
    <lineage>
        <taxon>Bacteria</taxon>
        <taxon>Bacillati</taxon>
        <taxon>Bacillota</taxon>
        <taxon>Bacilli</taxon>
        <taxon>Bacillales</taxon>
        <taxon>Thermoactinomycetaceae</taxon>
        <taxon>Thermoactinomyces</taxon>
    </lineage>
</organism>
<evidence type="ECO:0000256" key="4">
    <source>
        <dbReference type="ARBA" id="ARBA00023136"/>
    </source>
</evidence>
<name>A0A7W1XQI0_9BACL</name>
<evidence type="ECO:0000256" key="3">
    <source>
        <dbReference type="ARBA" id="ARBA00022989"/>
    </source>
</evidence>
<evidence type="ECO:0000256" key="5">
    <source>
        <dbReference type="SAM" id="Phobius"/>
    </source>
</evidence>
<keyword evidence="3 5" id="KW-1133">Transmembrane helix</keyword>
<accession>A0A7W1XQI0</accession>